<keyword evidence="2" id="KW-1185">Reference proteome</keyword>
<comment type="caution">
    <text evidence="1">The sequence shown here is derived from an EMBL/GenBank/DDBJ whole genome shotgun (WGS) entry which is preliminary data.</text>
</comment>
<evidence type="ECO:0000313" key="2">
    <source>
        <dbReference type="Proteomes" id="UP001200313"/>
    </source>
</evidence>
<protein>
    <submittedName>
        <fullName evidence="1">Uncharacterized protein</fullName>
    </submittedName>
</protein>
<proteinExistence type="predicted"/>
<reference evidence="1 2" key="1">
    <citation type="submission" date="2022-01" db="EMBL/GenBank/DDBJ databases">
        <title>Collection of gut derived symbiotic bacterial strains cultured from healthy donors.</title>
        <authorList>
            <person name="Lin H."/>
            <person name="Kohout C."/>
            <person name="Waligurski E."/>
            <person name="Pamer E.G."/>
        </authorList>
    </citation>
    <scope>NUCLEOTIDE SEQUENCE [LARGE SCALE GENOMIC DNA]</scope>
    <source>
        <strain evidence="1 2">DFI.3.7</strain>
    </source>
</reference>
<dbReference type="RefSeq" id="WP_238074343.1">
    <property type="nucleotide sequence ID" value="NZ_JAKNJB010000020.1"/>
</dbReference>
<name>A0ABS9MBB8_9FIRM</name>
<evidence type="ECO:0000313" key="1">
    <source>
        <dbReference type="EMBL" id="MCG4527751.1"/>
    </source>
</evidence>
<dbReference type="EMBL" id="JAKNJB010000020">
    <property type="protein sequence ID" value="MCG4527751.1"/>
    <property type="molecule type" value="Genomic_DNA"/>
</dbReference>
<dbReference type="Proteomes" id="UP001200313">
    <property type="component" value="Unassembled WGS sequence"/>
</dbReference>
<organism evidence="1 2">
    <name type="scientific">Intestinimonas massiliensis</name>
    <name type="common">ex Afouda et al. 2020</name>
    <dbReference type="NCBI Taxonomy" id="1673721"/>
    <lineage>
        <taxon>Bacteria</taxon>
        <taxon>Bacillati</taxon>
        <taxon>Bacillota</taxon>
        <taxon>Clostridia</taxon>
        <taxon>Eubacteriales</taxon>
        <taxon>Intestinimonas</taxon>
    </lineage>
</organism>
<gene>
    <name evidence="1" type="ORF">L0P79_11760</name>
</gene>
<sequence>MELEDIGKYGAGQLRFGSMILGGKQWGFPERYDMYKTESISLGDTASRGVIPWTVVGNVLMCNYNLLSDILWGELHAMRLISGRTFHIDGFRFRCRVPISDSDPSKPTEWDIAMAIHNGDNQFWNWRNAPSWVNSEMEFPSMRCVCGGKGAVNREWKMLSDTAGWRPVLEPRAVFRPNEDAPLVGSNLLVWGCASVVCGQVLEVTPYDILLKSGLGWQAPLNPMFRVVDDDIVIVDRSRFEFYQVAED</sequence>
<accession>A0ABS9MBB8</accession>